<proteinExistence type="predicted"/>
<protein>
    <submittedName>
        <fullName evidence="2">Uncharacterized protein</fullName>
    </submittedName>
</protein>
<gene>
    <name evidence="2" type="ORF">J8273_1554</name>
</gene>
<comment type="caution">
    <text evidence="2">The sequence shown here is derived from an EMBL/GenBank/DDBJ whole genome shotgun (WGS) entry which is preliminary data.</text>
</comment>
<dbReference type="AlphaFoldDB" id="A0A8J6E1M5"/>
<sequence>MPEGTSGTSAEPPVSQEEFRKFTNNVTATLEFMKTKMENIEERSIQREVEQEEYELETDEQATQGTFQGFPSFLFDLELPKRYGPRDEAKFLREIMRLLTTADPHSLDVNDLLLRLLSRFKVLLLKDDYDDNVCDYATAALRATPPKSEMEIETILAKAKTKGKRKRRNFQEQGSSSVGRRARS</sequence>
<feature type="region of interest" description="Disordered" evidence="1">
    <location>
        <begin position="1"/>
        <end position="20"/>
    </location>
</feature>
<evidence type="ECO:0000256" key="1">
    <source>
        <dbReference type="SAM" id="MobiDB-lite"/>
    </source>
</evidence>
<keyword evidence="3" id="KW-1185">Reference proteome</keyword>
<dbReference type="EMBL" id="JAHDYR010000005">
    <property type="protein sequence ID" value="KAG9396549.1"/>
    <property type="molecule type" value="Genomic_DNA"/>
</dbReference>
<organism evidence="2 3">
    <name type="scientific">Carpediemonas membranifera</name>
    <dbReference type="NCBI Taxonomy" id="201153"/>
    <lineage>
        <taxon>Eukaryota</taxon>
        <taxon>Metamonada</taxon>
        <taxon>Carpediemonas-like organisms</taxon>
        <taxon>Carpediemonas</taxon>
    </lineage>
</organism>
<evidence type="ECO:0000313" key="3">
    <source>
        <dbReference type="Proteomes" id="UP000717585"/>
    </source>
</evidence>
<feature type="region of interest" description="Disordered" evidence="1">
    <location>
        <begin position="160"/>
        <end position="184"/>
    </location>
</feature>
<name>A0A8J6E1M5_9EUKA</name>
<evidence type="ECO:0000313" key="2">
    <source>
        <dbReference type="EMBL" id="KAG9396549.1"/>
    </source>
</evidence>
<dbReference type="Proteomes" id="UP000717585">
    <property type="component" value="Unassembled WGS sequence"/>
</dbReference>
<accession>A0A8J6E1M5</accession>
<reference evidence="2" key="1">
    <citation type="submission" date="2021-05" db="EMBL/GenBank/DDBJ databases">
        <title>A free-living protist that lacks canonical eukaryotic 1 DNA replication and segregation systems.</title>
        <authorList>
            <person name="Salas-Leiva D.E."/>
            <person name="Tromer E.C."/>
            <person name="Curtis B.A."/>
            <person name="Jerlstrom-Hultqvist J."/>
            <person name="Kolisko M."/>
            <person name="Yi Z."/>
            <person name="Salas-Leiva J.S."/>
            <person name="Gallot-Lavallee L."/>
            <person name="Kops G.J.P.L."/>
            <person name="Archibald J.M."/>
            <person name="Simpson A.G.B."/>
            <person name="Roger A.J."/>
        </authorList>
    </citation>
    <scope>NUCLEOTIDE SEQUENCE</scope>
    <source>
        <strain evidence="2">BICM</strain>
    </source>
</reference>